<sequence length="190" mass="19744">MSGERSSRWRIAAVLLSCVPALLAPGGKAAADTAWTRRAGAWSVSLYLGERGDAWCGWTTMWTDATGGLGRSLSLQMRGAEAILFLFLEGAGTNALSPRSELALSIDGLREVALADLVRSLPNGFLMARGVLAADAGERVRLVARLAAASSIELTMPGGGTWPIPATGLAQTAPALGRCLAEMEAPGPPR</sequence>
<evidence type="ECO:0000256" key="1">
    <source>
        <dbReference type="SAM" id="SignalP"/>
    </source>
</evidence>
<keyword evidence="1" id="KW-0732">Signal</keyword>
<keyword evidence="3" id="KW-1185">Reference proteome</keyword>
<dbReference type="EMBL" id="JACIJD010000025">
    <property type="protein sequence ID" value="MBB5695903.1"/>
    <property type="molecule type" value="Genomic_DNA"/>
</dbReference>
<evidence type="ECO:0008006" key="4">
    <source>
        <dbReference type="Google" id="ProtNLM"/>
    </source>
</evidence>
<organism evidence="2 3">
    <name type="scientific">Muricoccus pecuniae</name>
    <dbReference type="NCBI Taxonomy" id="693023"/>
    <lineage>
        <taxon>Bacteria</taxon>
        <taxon>Pseudomonadati</taxon>
        <taxon>Pseudomonadota</taxon>
        <taxon>Alphaproteobacteria</taxon>
        <taxon>Acetobacterales</taxon>
        <taxon>Roseomonadaceae</taxon>
        <taxon>Muricoccus</taxon>
    </lineage>
</organism>
<reference evidence="2 3" key="1">
    <citation type="submission" date="2020-08" db="EMBL/GenBank/DDBJ databases">
        <title>Genomic Encyclopedia of Type Strains, Phase IV (KMG-IV): sequencing the most valuable type-strain genomes for metagenomic binning, comparative biology and taxonomic classification.</title>
        <authorList>
            <person name="Goeker M."/>
        </authorList>
    </citation>
    <scope>NUCLEOTIDE SEQUENCE [LARGE SCALE GENOMIC DNA]</scope>
    <source>
        <strain evidence="2 3">DSM 25622</strain>
    </source>
</reference>
<name>A0A840YLZ8_9PROT</name>
<accession>A0A840YLZ8</accession>
<gene>
    <name evidence="2" type="ORF">FHS87_003971</name>
</gene>
<evidence type="ECO:0000313" key="3">
    <source>
        <dbReference type="Proteomes" id="UP000580654"/>
    </source>
</evidence>
<comment type="caution">
    <text evidence="2">The sequence shown here is derived from an EMBL/GenBank/DDBJ whole genome shotgun (WGS) entry which is preliminary data.</text>
</comment>
<protein>
    <recommendedName>
        <fullName evidence="4">Invasion protein IalB, involved in pathogenesis</fullName>
    </recommendedName>
</protein>
<feature type="chain" id="PRO_5032879859" description="Invasion protein IalB, involved in pathogenesis" evidence="1">
    <location>
        <begin position="31"/>
        <end position="190"/>
    </location>
</feature>
<dbReference type="Proteomes" id="UP000580654">
    <property type="component" value="Unassembled WGS sequence"/>
</dbReference>
<feature type="signal peptide" evidence="1">
    <location>
        <begin position="1"/>
        <end position="30"/>
    </location>
</feature>
<dbReference type="AlphaFoldDB" id="A0A840YLZ8"/>
<evidence type="ECO:0000313" key="2">
    <source>
        <dbReference type="EMBL" id="MBB5695903.1"/>
    </source>
</evidence>
<proteinExistence type="predicted"/>
<dbReference type="RefSeq" id="WP_075822297.1">
    <property type="nucleotide sequence ID" value="NZ_JACIJD010000025.1"/>
</dbReference>